<protein>
    <submittedName>
        <fullName evidence="1">Uncharacterized protein</fullName>
    </submittedName>
</protein>
<feature type="non-terminal residue" evidence="1">
    <location>
        <position position="219"/>
    </location>
</feature>
<accession>A0ACB8Q7M8</accession>
<keyword evidence="2" id="KW-1185">Reference proteome</keyword>
<feature type="non-terminal residue" evidence="1">
    <location>
        <position position="1"/>
    </location>
</feature>
<evidence type="ECO:0000313" key="2">
    <source>
        <dbReference type="Proteomes" id="UP000814128"/>
    </source>
</evidence>
<dbReference type="EMBL" id="MU273851">
    <property type="protein sequence ID" value="KAI0027713.1"/>
    <property type="molecule type" value="Genomic_DNA"/>
</dbReference>
<gene>
    <name evidence="1" type="ORF">K488DRAFT_14588</name>
</gene>
<organism evidence="1 2">
    <name type="scientific">Vararia minispora EC-137</name>
    <dbReference type="NCBI Taxonomy" id="1314806"/>
    <lineage>
        <taxon>Eukaryota</taxon>
        <taxon>Fungi</taxon>
        <taxon>Dikarya</taxon>
        <taxon>Basidiomycota</taxon>
        <taxon>Agaricomycotina</taxon>
        <taxon>Agaricomycetes</taxon>
        <taxon>Russulales</taxon>
        <taxon>Lachnocladiaceae</taxon>
        <taxon>Vararia</taxon>
    </lineage>
</organism>
<comment type="caution">
    <text evidence="1">The sequence shown here is derived from an EMBL/GenBank/DDBJ whole genome shotgun (WGS) entry which is preliminary data.</text>
</comment>
<reference evidence="1" key="2">
    <citation type="journal article" date="2022" name="New Phytol.">
        <title>Evolutionary transition to the ectomycorrhizal habit in the genomes of a hyperdiverse lineage of mushroom-forming fungi.</title>
        <authorList>
            <person name="Looney B."/>
            <person name="Miyauchi S."/>
            <person name="Morin E."/>
            <person name="Drula E."/>
            <person name="Courty P.E."/>
            <person name="Kohler A."/>
            <person name="Kuo A."/>
            <person name="LaButti K."/>
            <person name="Pangilinan J."/>
            <person name="Lipzen A."/>
            <person name="Riley R."/>
            <person name="Andreopoulos W."/>
            <person name="He G."/>
            <person name="Johnson J."/>
            <person name="Nolan M."/>
            <person name="Tritt A."/>
            <person name="Barry K.W."/>
            <person name="Grigoriev I.V."/>
            <person name="Nagy L.G."/>
            <person name="Hibbett D."/>
            <person name="Henrissat B."/>
            <person name="Matheny P.B."/>
            <person name="Labbe J."/>
            <person name="Martin F.M."/>
        </authorList>
    </citation>
    <scope>NUCLEOTIDE SEQUENCE</scope>
    <source>
        <strain evidence="1">EC-137</strain>
    </source>
</reference>
<reference evidence="1" key="1">
    <citation type="submission" date="2021-02" db="EMBL/GenBank/DDBJ databases">
        <authorList>
            <consortium name="DOE Joint Genome Institute"/>
            <person name="Ahrendt S."/>
            <person name="Looney B.P."/>
            <person name="Miyauchi S."/>
            <person name="Morin E."/>
            <person name="Drula E."/>
            <person name="Courty P.E."/>
            <person name="Chicoki N."/>
            <person name="Fauchery L."/>
            <person name="Kohler A."/>
            <person name="Kuo A."/>
            <person name="Labutti K."/>
            <person name="Pangilinan J."/>
            <person name="Lipzen A."/>
            <person name="Riley R."/>
            <person name="Andreopoulos W."/>
            <person name="He G."/>
            <person name="Johnson J."/>
            <person name="Barry K.W."/>
            <person name="Grigoriev I.V."/>
            <person name="Nagy L."/>
            <person name="Hibbett D."/>
            <person name="Henrissat B."/>
            <person name="Matheny P.B."/>
            <person name="Labbe J."/>
            <person name="Martin F."/>
        </authorList>
    </citation>
    <scope>NUCLEOTIDE SEQUENCE</scope>
    <source>
        <strain evidence="1">EC-137</strain>
    </source>
</reference>
<name>A0ACB8Q7M8_9AGAM</name>
<evidence type="ECO:0000313" key="1">
    <source>
        <dbReference type="EMBL" id="KAI0027713.1"/>
    </source>
</evidence>
<dbReference type="Proteomes" id="UP000814128">
    <property type="component" value="Unassembled WGS sequence"/>
</dbReference>
<sequence>IKARHDTLASLPIPDDIPDEELKPIVLPSNISLQDFLRSILSAYEILQEATTHWCPEREEHGYFLTPLFKCITNPRVSTAHCWSMADVTAKMTQPTGPVECFYTRGGKWYYAGVYQAIRLADLAPVEWEQLTPEVRYPSFFEDLSYFRGQASQALIKDTITGRKNVSPQNIYEVTQLYVAGALRVACVGIQCIGFNEALYKAVIDHANFCTQAARGPWR</sequence>
<proteinExistence type="predicted"/>